<evidence type="ECO:0000256" key="5">
    <source>
        <dbReference type="ARBA" id="ARBA00023139"/>
    </source>
</evidence>
<reference evidence="7 8" key="1">
    <citation type="submission" date="2019-07" db="EMBL/GenBank/DDBJ databases">
        <title>Genomic Encyclopedia of Type Strains, Phase IV (KMG-IV): sequencing the most valuable type-strain genomes for metagenomic binning, comparative biology and taxonomic classification.</title>
        <authorList>
            <person name="Goeker M."/>
        </authorList>
    </citation>
    <scope>NUCLEOTIDE SEQUENCE [LARGE SCALE GENOMIC DNA]</scope>
    <source>
        <strain evidence="7 8">DSM 44831</strain>
    </source>
</reference>
<comment type="subcellular location">
    <subcellularLocation>
        <location evidence="1">Cell membrane</location>
        <topology evidence="1">Lipid-anchor</topology>
    </subcellularLocation>
</comment>
<dbReference type="InterPro" id="IPR032018">
    <property type="entry name" value="LppA/LppB/LprP"/>
</dbReference>
<proteinExistence type="predicted"/>
<dbReference type="Proteomes" id="UP000798951">
    <property type="component" value="Unassembled WGS sequence"/>
</dbReference>
<dbReference type="EMBL" id="VMSD01000002">
    <property type="protein sequence ID" value="KAF0848079.1"/>
    <property type="molecule type" value="Genomic_DNA"/>
</dbReference>
<dbReference type="Pfam" id="PF16708">
    <property type="entry name" value="LppA"/>
    <property type="match status" value="2"/>
</dbReference>
<keyword evidence="2" id="KW-1003">Cell membrane</keyword>
<evidence type="ECO:0000256" key="4">
    <source>
        <dbReference type="ARBA" id="ARBA00023136"/>
    </source>
</evidence>
<organism evidence="7 8">
    <name type="scientific">Nocardia caishijiensis</name>
    <dbReference type="NCBI Taxonomy" id="184756"/>
    <lineage>
        <taxon>Bacteria</taxon>
        <taxon>Bacillati</taxon>
        <taxon>Actinomycetota</taxon>
        <taxon>Actinomycetes</taxon>
        <taxon>Mycobacteriales</taxon>
        <taxon>Nocardiaceae</taxon>
        <taxon>Nocardia</taxon>
    </lineage>
</organism>
<sequence length="307" mass="33583">MRSLTTEIAAVAAELLPGVAFEWSKSDHLSTEQCFKPYDRTGAVMIGLESYRSVPSVDVPDHIWRQFTQRVRDIVVRIGALATETPENGVFYNAADGTKVSVSRDSGISIDTQVGCRLSAAQLDSRPNPTGPEETVYAQQRLLDRGSLESAATDMRSAVEEIGSAASSFTPRPVFEWGFAESYRPNACGTPYDRTEGTMLILEDYQIESRTAIADEGWQQVADRARDVAARFGATPPVVSEMPGNYTQTFVNSEDGARISVRKDQRTITISAQTGCRMADDPRLYRSALQTPTGRVPYSTLAPPPTS</sequence>
<keyword evidence="6" id="KW-0449">Lipoprotein</keyword>
<gene>
    <name evidence="7" type="ORF">FNL39_102226</name>
</gene>
<evidence type="ECO:0000313" key="7">
    <source>
        <dbReference type="EMBL" id="KAF0848079.1"/>
    </source>
</evidence>
<keyword evidence="3" id="KW-0732">Signal</keyword>
<accession>A0ABQ6YQN2</accession>
<keyword evidence="4" id="KW-0472">Membrane</keyword>
<evidence type="ECO:0000256" key="6">
    <source>
        <dbReference type="ARBA" id="ARBA00023288"/>
    </source>
</evidence>
<evidence type="ECO:0000313" key="8">
    <source>
        <dbReference type="Proteomes" id="UP000798951"/>
    </source>
</evidence>
<protein>
    <submittedName>
        <fullName evidence="7">LppA-like lipoprotein</fullName>
    </submittedName>
</protein>
<dbReference type="Gene3D" id="3.30.2030.20">
    <property type="match status" value="1"/>
</dbReference>
<name>A0ABQ6YQN2_9NOCA</name>
<evidence type="ECO:0000256" key="3">
    <source>
        <dbReference type="ARBA" id="ARBA00022729"/>
    </source>
</evidence>
<keyword evidence="8" id="KW-1185">Reference proteome</keyword>
<evidence type="ECO:0000256" key="1">
    <source>
        <dbReference type="ARBA" id="ARBA00004193"/>
    </source>
</evidence>
<comment type="caution">
    <text evidence="7">The sequence shown here is derived from an EMBL/GenBank/DDBJ whole genome shotgun (WGS) entry which is preliminary data.</text>
</comment>
<evidence type="ECO:0000256" key="2">
    <source>
        <dbReference type="ARBA" id="ARBA00022475"/>
    </source>
</evidence>
<keyword evidence="5" id="KW-0564">Palmitate</keyword>